<evidence type="ECO:0000313" key="1">
    <source>
        <dbReference type="EMBL" id="KAI9918387.1"/>
    </source>
</evidence>
<accession>A0ACC0WJ19</accession>
<organism evidence="1 2">
    <name type="scientific">Peronosclerospora sorghi</name>
    <dbReference type="NCBI Taxonomy" id="230839"/>
    <lineage>
        <taxon>Eukaryota</taxon>
        <taxon>Sar</taxon>
        <taxon>Stramenopiles</taxon>
        <taxon>Oomycota</taxon>
        <taxon>Peronosporomycetes</taxon>
        <taxon>Peronosporales</taxon>
        <taxon>Peronosporaceae</taxon>
        <taxon>Peronosclerospora</taxon>
    </lineage>
</organism>
<reference evidence="1 2" key="1">
    <citation type="journal article" date="2022" name="bioRxiv">
        <title>The genome of the oomycete Peronosclerospora sorghi, a cosmopolitan pathogen of maize and sorghum, is inflated with dispersed pseudogenes.</title>
        <authorList>
            <person name="Fletcher K."/>
            <person name="Martin F."/>
            <person name="Isakeit T."/>
            <person name="Cavanaugh K."/>
            <person name="Magill C."/>
            <person name="Michelmore R."/>
        </authorList>
    </citation>
    <scope>NUCLEOTIDE SEQUENCE [LARGE SCALE GENOMIC DNA]</scope>
    <source>
        <strain evidence="1">P6</strain>
    </source>
</reference>
<name>A0ACC0WJ19_9STRA</name>
<dbReference type="EMBL" id="CM047591">
    <property type="protein sequence ID" value="KAI9918387.1"/>
    <property type="molecule type" value="Genomic_DNA"/>
</dbReference>
<protein>
    <submittedName>
        <fullName evidence="1">Uncharacterized protein</fullName>
    </submittedName>
</protein>
<sequence>MIASFVGTRSPRQVQTHAQKYYEKVERRLRGLRKDRKKLARPEHRLDEDMMQLCQLAKIKKDPTLANRLRAPLSSPCEMGISLRAIQEQQDTIKDERPPFFSSCEPVSPCTSTDSNSTDSDASLDLSDFDDSCLDYLLQVLSDVDCTDGDTLVTL</sequence>
<evidence type="ECO:0000313" key="2">
    <source>
        <dbReference type="Proteomes" id="UP001163321"/>
    </source>
</evidence>
<proteinExistence type="predicted"/>
<keyword evidence="2" id="KW-1185">Reference proteome</keyword>
<comment type="caution">
    <text evidence="1">The sequence shown here is derived from an EMBL/GenBank/DDBJ whole genome shotgun (WGS) entry which is preliminary data.</text>
</comment>
<dbReference type="Proteomes" id="UP001163321">
    <property type="component" value="Chromosome 12"/>
</dbReference>
<gene>
    <name evidence="1" type="ORF">PsorP6_011470</name>
</gene>